<proteinExistence type="predicted"/>
<dbReference type="AlphaFoldDB" id="A0A8H7BAI8"/>
<evidence type="ECO:0000313" key="2">
    <source>
        <dbReference type="EMBL" id="KAF7678177.1"/>
    </source>
</evidence>
<evidence type="ECO:0000256" key="1">
    <source>
        <dbReference type="SAM" id="SignalP"/>
    </source>
</evidence>
<name>A0A8H7BAI8_9PLEO</name>
<accession>A0A8H7BAI8</accession>
<reference evidence="2" key="1">
    <citation type="submission" date="2020-01" db="EMBL/GenBank/DDBJ databases">
        <authorList>
            <person name="Feng Z.H.Z."/>
        </authorList>
    </citation>
    <scope>NUCLEOTIDE SEQUENCE</scope>
    <source>
        <strain evidence="2">CBS107.38</strain>
    </source>
</reference>
<reference evidence="2" key="2">
    <citation type="submission" date="2020-08" db="EMBL/GenBank/DDBJ databases">
        <title>Draft Genome Sequence of Cumin Blight Pathogen Alternaria burnsii.</title>
        <authorList>
            <person name="Feng Z."/>
        </authorList>
    </citation>
    <scope>NUCLEOTIDE SEQUENCE</scope>
    <source>
        <strain evidence="2">CBS107.38</strain>
    </source>
</reference>
<comment type="caution">
    <text evidence="2">The sequence shown here is derived from an EMBL/GenBank/DDBJ whole genome shotgun (WGS) entry which is preliminary data.</text>
</comment>
<gene>
    <name evidence="2" type="ORF">GT037_003558</name>
</gene>
<dbReference type="RefSeq" id="XP_038788312.1">
    <property type="nucleotide sequence ID" value="XM_038928605.1"/>
</dbReference>
<feature type="signal peptide" evidence="1">
    <location>
        <begin position="1"/>
        <end position="17"/>
    </location>
</feature>
<feature type="chain" id="PRO_5034401498" evidence="1">
    <location>
        <begin position="18"/>
        <end position="67"/>
    </location>
</feature>
<dbReference type="EMBL" id="JAAABM010000004">
    <property type="protein sequence ID" value="KAF7678177.1"/>
    <property type="molecule type" value="Genomic_DNA"/>
</dbReference>
<feature type="non-terminal residue" evidence="2">
    <location>
        <position position="1"/>
    </location>
</feature>
<organism evidence="2 3">
    <name type="scientific">Alternaria burnsii</name>
    <dbReference type="NCBI Taxonomy" id="1187904"/>
    <lineage>
        <taxon>Eukaryota</taxon>
        <taxon>Fungi</taxon>
        <taxon>Dikarya</taxon>
        <taxon>Ascomycota</taxon>
        <taxon>Pezizomycotina</taxon>
        <taxon>Dothideomycetes</taxon>
        <taxon>Pleosporomycetidae</taxon>
        <taxon>Pleosporales</taxon>
        <taxon>Pleosporineae</taxon>
        <taxon>Pleosporaceae</taxon>
        <taxon>Alternaria</taxon>
        <taxon>Alternaria sect. Alternaria</taxon>
    </lineage>
</organism>
<sequence length="67" mass="7505">LVLLLHILYLDPYTIFASSSPPEKLPRCWPIVFDLAPGAATLAKLTTVSEMDARFLPPSSSMWHHKL</sequence>
<evidence type="ECO:0000313" key="3">
    <source>
        <dbReference type="Proteomes" id="UP000596902"/>
    </source>
</evidence>
<keyword evidence="3" id="KW-1185">Reference proteome</keyword>
<dbReference type="Proteomes" id="UP000596902">
    <property type="component" value="Unassembled WGS sequence"/>
</dbReference>
<keyword evidence="1" id="KW-0732">Signal</keyword>
<protein>
    <submittedName>
        <fullName evidence="2">Uncharacterized protein</fullName>
    </submittedName>
</protein>
<dbReference type="GeneID" id="62201783"/>